<dbReference type="Proteomes" id="UP001234989">
    <property type="component" value="Chromosome 10"/>
</dbReference>
<keyword evidence="1" id="KW-1133">Transmembrane helix</keyword>
<feature type="transmembrane region" description="Helical" evidence="1">
    <location>
        <begin position="30"/>
        <end position="52"/>
    </location>
</feature>
<name>A0AAF0ZVY9_SOLVR</name>
<keyword evidence="1" id="KW-0472">Membrane</keyword>
<evidence type="ECO:0000256" key="1">
    <source>
        <dbReference type="SAM" id="Phobius"/>
    </source>
</evidence>
<protein>
    <submittedName>
        <fullName evidence="2">Uncharacterized protein</fullName>
    </submittedName>
</protein>
<organism evidence="2 3">
    <name type="scientific">Solanum verrucosum</name>
    <dbReference type="NCBI Taxonomy" id="315347"/>
    <lineage>
        <taxon>Eukaryota</taxon>
        <taxon>Viridiplantae</taxon>
        <taxon>Streptophyta</taxon>
        <taxon>Embryophyta</taxon>
        <taxon>Tracheophyta</taxon>
        <taxon>Spermatophyta</taxon>
        <taxon>Magnoliopsida</taxon>
        <taxon>eudicotyledons</taxon>
        <taxon>Gunneridae</taxon>
        <taxon>Pentapetalae</taxon>
        <taxon>asterids</taxon>
        <taxon>lamiids</taxon>
        <taxon>Solanales</taxon>
        <taxon>Solanaceae</taxon>
        <taxon>Solanoideae</taxon>
        <taxon>Solaneae</taxon>
        <taxon>Solanum</taxon>
    </lineage>
</organism>
<reference evidence="2" key="1">
    <citation type="submission" date="2023-08" db="EMBL/GenBank/DDBJ databases">
        <title>A de novo genome assembly of Solanum verrucosum Schlechtendal, a Mexican diploid species geographically isolated from the other diploid A-genome species in potato relatives.</title>
        <authorList>
            <person name="Hosaka K."/>
        </authorList>
    </citation>
    <scope>NUCLEOTIDE SEQUENCE</scope>
    <source>
        <tissue evidence="2">Young leaves</tissue>
    </source>
</reference>
<gene>
    <name evidence="2" type="ORF">MTR67_045213</name>
</gene>
<dbReference type="EMBL" id="CP133621">
    <property type="protein sequence ID" value="WMV51828.1"/>
    <property type="molecule type" value="Genomic_DNA"/>
</dbReference>
<evidence type="ECO:0000313" key="2">
    <source>
        <dbReference type="EMBL" id="WMV51828.1"/>
    </source>
</evidence>
<proteinExistence type="predicted"/>
<evidence type="ECO:0000313" key="3">
    <source>
        <dbReference type="Proteomes" id="UP001234989"/>
    </source>
</evidence>
<sequence length="79" mass="8571">MSSTQFSPSIDVPDVIFSGKDHSFAVHGQIMLAVIVLLFTIFLLSMILLLCMKHLHPNCTAKSIRIESIGGGGRSIDIT</sequence>
<keyword evidence="1" id="KW-0812">Transmembrane</keyword>
<accession>A0AAF0ZVY9</accession>
<dbReference type="AlphaFoldDB" id="A0AAF0ZVY9"/>
<keyword evidence="3" id="KW-1185">Reference proteome</keyword>